<dbReference type="eggNOG" id="ENOG502SGWN">
    <property type="taxonomic scope" value="Eukaryota"/>
</dbReference>
<dbReference type="InterPro" id="IPR011333">
    <property type="entry name" value="SKP1/BTB/POZ_sf"/>
</dbReference>
<gene>
    <name evidence="1" type="ORF">PIIN_09524</name>
</gene>
<dbReference type="AlphaFoldDB" id="G4U351"/>
<keyword evidence="2" id="KW-1185">Reference proteome</keyword>
<accession>G4U351</accession>
<dbReference type="InParanoid" id="G4U351"/>
<protein>
    <recommendedName>
        <fullName evidence="3">BTB domain-containing protein</fullName>
    </recommendedName>
</protein>
<evidence type="ECO:0008006" key="3">
    <source>
        <dbReference type="Google" id="ProtNLM"/>
    </source>
</evidence>
<reference evidence="1 2" key="1">
    <citation type="journal article" date="2011" name="PLoS Pathog.">
        <title>Endophytic Life Strategies Decoded by Genome and Transcriptome Analyses of the Mutualistic Root Symbiont Piriformospora indica.</title>
        <authorList>
            <person name="Zuccaro A."/>
            <person name="Lahrmann U."/>
            <person name="Guldener U."/>
            <person name="Langen G."/>
            <person name="Pfiffi S."/>
            <person name="Biedenkopf D."/>
            <person name="Wong P."/>
            <person name="Samans B."/>
            <person name="Grimm C."/>
            <person name="Basiewicz M."/>
            <person name="Murat C."/>
            <person name="Martin F."/>
            <person name="Kogel K.H."/>
        </authorList>
    </citation>
    <scope>NUCLEOTIDE SEQUENCE [LARGE SCALE GENOMIC DNA]</scope>
    <source>
        <strain evidence="1 2">DSM 11827</strain>
    </source>
</reference>
<dbReference type="PANTHER" id="PTHR31758">
    <property type="entry name" value="BTB/POZ DOMAIN-CONTAINING PROTEIN YLR108C"/>
    <property type="match status" value="1"/>
</dbReference>
<name>G4U351_SERID</name>
<sequence length="208" mass="23933">MAIEKFTIRVGGESFVFTRAQLESDPGNYFAEYFLIGFKDVPYGTRELEIEKEPLLFKLIQAHLRGYDILPLPDQWIPPYMTKEGALKNLYKEAQFYGLWNLQNRIDEFRASEARLSRMSSRSTASQKRYKLAQYKQSGWVNCDLSESGYKVLLQRFLSTPHFQLLAPTSLHCPGFTLVACWKDVQNDEDSNLGLPRLCICALLESDA</sequence>
<dbReference type="STRING" id="1109443.G4U351"/>
<organism evidence="1 2">
    <name type="scientific">Serendipita indica (strain DSM 11827)</name>
    <name type="common">Root endophyte fungus</name>
    <name type="synonym">Piriformospora indica</name>
    <dbReference type="NCBI Taxonomy" id="1109443"/>
    <lineage>
        <taxon>Eukaryota</taxon>
        <taxon>Fungi</taxon>
        <taxon>Dikarya</taxon>
        <taxon>Basidiomycota</taxon>
        <taxon>Agaricomycotina</taxon>
        <taxon>Agaricomycetes</taxon>
        <taxon>Sebacinales</taxon>
        <taxon>Serendipitaceae</taxon>
        <taxon>Serendipita</taxon>
    </lineage>
</organism>
<dbReference type="Gene3D" id="3.30.710.10">
    <property type="entry name" value="Potassium Channel Kv1.1, Chain A"/>
    <property type="match status" value="1"/>
</dbReference>
<dbReference type="OrthoDB" id="2370221at2759"/>
<evidence type="ECO:0000313" key="1">
    <source>
        <dbReference type="EMBL" id="CCA78010.1"/>
    </source>
</evidence>
<dbReference type="HOGENOM" id="CLU_097273_0_0_1"/>
<dbReference type="PANTHER" id="PTHR31758:SF2">
    <property type="entry name" value="BTB_POZ DOMAIN-CONTAINING PROTEIN YLR108C"/>
    <property type="match status" value="1"/>
</dbReference>
<dbReference type="SUPFAM" id="SSF54695">
    <property type="entry name" value="POZ domain"/>
    <property type="match status" value="1"/>
</dbReference>
<evidence type="ECO:0000313" key="2">
    <source>
        <dbReference type="Proteomes" id="UP000007148"/>
    </source>
</evidence>
<comment type="caution">
    <text evidence="1">The sequence shown here is derived from an EMBL/GenBank/DDBJ whole genome shotgun (WGS) entry which is preliminary data.</text>
</comment>
<dbReference type="EMBL" id="CAFZ01001879">
    <property type="protein sequence ID" value="CCA78010.1"/>
    <property type="molecule type" value="Genomic_DNA"/>
</dbReference>
<dbReference type="Proteomes" id="UP000007148">
    <property type="component" value="Unassembled WGS sequence"/>
</dbReference>
<proteinExistence type="predicted"/>